<comment type="caution">
    <text evidence="2">The sequence shown here is derived from an EMBL/GenBank/DDBJ whole genome shotgun (WGS) entry which is preliminary data.</text>
</comment>
<proteinExistence type="predicted"/>
<keyword evidence="3" id="KW-1185">Reference proteome</keyword>
<evidence type="ECO:0000256" key="1">
    <source>
        <dbReference type="SAM" id="SignalP"/>
    </source>
</evidence>
<evidence type="ECO:0000313" key="3">
    <source>
        <dbReference type="Proteomes" id="UP000615796"/>
    </source>
</evidence>
<gene>
    <name evidence="2" type="ORF">H8Q88_03435</name>
</gene>
<dbReference type="PROSITE" id="PS51257">
    <property type="entry name" value="PROKAR_LIPOPROTEIN"/>
    <property type="match status" value="1"/>
</dbReference>
<organism evidence="2 3">
    <name type="scientific">Vibrio metschnikovii</name>
    <dbReference type="NCBI Taxonomy" id="28172"/>
    <lineage>
        <taxon>Bacteria</taxon>
        <taxon>Pseudomonadati</taxon>
        <taxon>Pseudomonadota</taxon>
        <taxon>Gammaproteobacteria</taxon>
        <taxon>Vibrionales</taxon>
        <taxon>Vibrionaceae</taxon>
        <taxon>Vibrio</taxon>
    </lineage>
</organism>
<dbReference type="RefSeq" id="WP_187025294.1">
    <property type="nucleotide sequence ID" value="NZ_JACRUP010000001.1"/>
</dbReference>
<dbReference type="AlphaFoldDB" id="A0A9X0R5P3"/>
<dbReference type="EMBL" id="JACRUP010000001">
    <property type="protein sequence ID" value="MBC5850012.1"/>
    <property type="molecule type" value="Genomic_DNA"/>
</dbReference>
<accession>A0A9X0R5P3</accession>
<name>A0A9X0R5P3_VIBME</name>
<evidence type="ECO:0008006" key="4">
    <source>
        <dbReference type="Google" id="ProtNLM"/>
    </source>
</evidence>
<dbReference type="Proteomes" id="UP000615796">
    <property type="component" value="Unassembled WGS sequence"/>
</dbReference>
<sequence length="195" mass="21092">MNKLALPKLALALLLGSSCANANIISGVAGVGYGFGGEKIFEGLYDNGKTDDVKSNEGISIFGGVDINLVNNFILRGTVGYKFDAIFASNGEVSFNRVPLELIVFKGFNNHKIGAGITHQKNVKFECNVKGICGDIEFDDATGFVAQYEYAFSPAKMSKNHFAIGVKYTHIEYTTPIINKDIDGSGFDVHLAYLF</sequence>
<feature type="chain" id="PRO_5040760867" description="Outer membrane protein beta-barrel domain-containing protein" evidence="1">
    <location>
        <begin position="23"/>
        <end position="195"/>
    </location>
</feature>
<evidence type="ECO:0000313" key="2">
    <source>
        <dbReference type="EMBL" id="MBC5850012.1"/>
    </source>
</evidence>
<feature type="signal peptide" evidence="1">
    <location>
        <begin position="1"/>
        <end position="22"/>
    </location>
</feature>
<protein>
    <recommendedName>
        <fullName evidence="4">Outer membrane protein beta-barrel domain-containing protein</fullName>
    </recommendedName>
</protein>
<reference evidence="2" key="1">
    <citation type="submission" date="2020-08" db="EMBL/GenBank/DDBJ databases">
        <title>Genome Sequencing and Pan-Genome Analysis of Migratory bird Vibrio Strains, Inner Mongolia.</title>
        <authorList>
            <person name="Zheng L."/>
        </authorList>
    </citation>
    <scope>NUCLEOTIDE SEQUENCE</scope>
    <source>
        <strain evidence="2">M13F</strain>
    </source>
</reference>
<keyword evidence="1" id="KW-0732">Signal</keyword>